<dbReference type="GO" id="GO:0030638">
    <property type="term" value="P:polyketide metabolic process"/>
    <property type="evidence" value="ECO:0007669"/>
    <property type="project" value="InterPro"/>
</dbReference>
<evidence type="ECO:0000259" key="1">
    <source>
        <dbReference type="Pfam" id="PF12680"/>
    </source>
</evidence>
<dbReference type="RefSeq" id="WP_145266642.1">
    <property type="nucleotide sequence ID" value="NZ_CP036316.1"/>
</dbReference>
<feature type="domain" description="SnoaL-like" evidence="1">
    <location>
        <begin position="21"/>
        <end position="130"/>
    </location>
</feature>
<gene>
    <name evidence="2" type="ORF">V22_42990</name>
</gene>
<dbReference type="PANTHER" id="PTHR38436">
    <property type="entry name" value="POLYKETIDE CYCLASE SNOAL-LIKE DOMAIN"/>
    <property type="match status" value="1"/>
</dbReference>
<dbReference type="InterPro" id="IPR009959">
    <property type="entry name" value="Cyclase_SnoaL-like"/>
</dbReference>
<protein>
    <submittedName>
        <fullName evidence="2">SnoaL-like domain protein</fullName>
    </submittedName>
</protein>
<accession>A0A517TF84</accession>
<dbReference type="InterPro" id="IPR032710">
    <property type="entry name" value="NTF2-like_dom_sf"/>
</dbReference>
<dbReference type="OrthoDB" id="9787933at2"/>
<keyword evidence="3" id="KW-1185">Reference proteome</keyword>
<reference evidence="2 3" key="1">
    <citation type="submission" date="2019-02" db="EMBL/GenBank/DDBJ databases">
        <title>Deep-cultivation of Planctomycetes and their phenomic and genomic characterization uncovers novel biology.</title>
        <authorList>
            <person name="Wiegand S."/>
            <person name="Jogler M."/>
            <person name="Boedeker C."/>
            <person name="Pinto D."/>
            <person name="Vollmers J."/>
            <person name="Rivas-Marin E."/>
            <person name="Kohn T."/>
            <person name="Peeters S.H."/>
            <person name="Heuer A."/>
            <person name="Rast P."/>
            <person name="Oberbeckmann S."/>
            <person name="Bunk B."/>
            <person name="Jeske O."/>
            <person name="Meyerdierks A."/>
            <person name="Storesund J.E."/>
            <person name="Kallscheuer N."/>
            <person name="Luecker S."/>
            <person name="Lage O.M."/>
            <person name="Pohl T."/>
            <person name="Merkel B.J."/>
            <person name="Hornburger P."/>
            <person name="Mueller R.-W."/>
            <person name="Bruemmer F."/>
            <person name="Labrenz M."/>
            <person name="Spormann A.M."/>
            <person name="Op den Camp H."/>
            <person name="Overmann J."/>
            <person name="Amann R."/>
            <person name="Jetten M.S.M."/>
            <person name="Mascher T."/>
            <person name="Medema M.H."/>
            <person name="Devos D.P."/>
            <person name="Kaster A.-K."/>
            <person name="Ovreas L."/>
            <person name="Rohde M."/>
            <person name="Galperin M.Y."/>
            <person name="Jogler C."/>
        </authorList>
    </citation>
    <scope>NUCLEOTIDE SEQUENCE [LARGE SCALE GENOMIC DNA]</scope>
    <source>
        <strain evidence="2 3">V22</strain>
    </source>
</reference>
<dbReference type="Gene3D" id="3.10.450.50">
    <property type="match status" value="1"/>
</dbReference>
<dbReference type="AlphaFoldDB" id="A0A517TF84"/>
<dbReference type="EMBL" id="CP036316">
    <property type="protein sequence ID" value="QDT67027.1"/>
    <property type="molecule type" value="Genomic_DNA"/>
</dbReference>
<dbReference type="KEGG" id="chya:V22_42990"/>
<proteinExistence type="predicted"/>
<name>A0A517TF84_9PLAN</name>
<organism evidence="2 3">
    <name type="scientific">Calycomorphotria hydatis</name>
    <dbReference type="NCBI Taxonomy" id="2528027"/>
    <lineage>
        <taxon>Bacteria</taxon>
        <taxon>Pseudomonadati</taxon>
        <taxon>Planctomycetota</taxon>
        <taxon>Planctomycetia</taxon>
        <taxon>Planctomycetales</taxon>
        <taxon>Planctomycetaceae</taxon>
        <taxon>Calycomorphotria</taxon>
    </lineage>
</organism>
<dbReference type="InterPro" id="IPR037401">
    <property type="entry name" value="SnoaL-like"/>
</dbReference>
<dbReference type="SUPFAM" id="SSF54427">
    <property type="entry name" value="NTF2-like"/>
    <property type="match status" value="1"/>
</dbReference>
<evidence type="ECO:0000313" key="2">
    <source>
        <dbReference type="EMBL" id="QDT67027.1"/>
    </source>
</evidence>
<dbReference type="PANTHER" id="PTHR38436:SF3">
    <property type="entry name" value="CARBOXYMETHYLENEBUTENOLIDASE-RELATED"/>
    <property type="match status" value="1"/>
</dbReference>
<sequence length="181" mass="20205">MADYSDSEKMLIDVWEAHTAAEFEQKDADAAIATMTDHPVLIHVPVNTGATGKTELHRFYRDIFIPQTPSDIELQLLTRTVGQNRIIDEFLLRFTHDIRMDWFAPGIDATGRHLVVPHVGIISFEDGKISSEHIYWDQATVLSQLGLLNDSLPVIGGTQHARLLDANAPANELIQRTPPDA</sequence>
<dbReference type="Proteomes" id="UP000319976">
    <property type="component" value="Chromosome"/>
</dbReference>
<evidence type="ECO:0000313" key="3">
    <source>
        <dbReference type="Proteomes" id="UP000319976"/>
    </source>
</evidence>
<dbReference type="Pfam" id="PF12680">
    <property type="entry name" value="SnoaL_2"/>
    <property type="match status" value="1"/>
</dbReference>